<dbReference type="InterPro" id="IPR045154">
    <property type="entry name" value="PCF11-like"/>
</dbReference>
<evidence type="ECO:0000313" key="4">
    <source>
        <dbReference type="Proteomes" id="UP001188597"/>
    </source>
</evidence>
<evidence type="ECO:0000259" key="2">
    <source>
        <dbReference type="PROSITE" id="PS00028"/>
    </source>
</evidence>
<dbReference type="PANTHER" id="PTHR15921">
    <property type="entry name" value="PRE-MRNA CLEAVAGE COMPLEX II"/>
    <property type="match status" value="1"/>
</dbReference>
<feature type="compositionally biased region" description="Basic and acidic residues" evidence="1">
    <location>
        <begin position="291"/>
        <end position="305"/>
    </location>
</feature>
<feature type="compositionally biased region" description="Low complexity" evidence="1">
    <location>
        <begin position="546"/>
        <end position="561"/>
    </location>
</feature>
<evidence type="ECO:0000256" key="1">
    <source>
        <dbReference type="SAM" id="MobiDB-lite"/>
    </source>
</evidence>
<dbReference type="Proteomes" id="UP001188597">
    <property type="component" value="Unassembled WGS sequence"/>
</dbReference>
<name>A0AA89AI88_9ASTE</name>
<feature type="compositionally biased region" description="Polar residues" evidence="1">
    <location>
        <begin position="238"/>
        <end position="260"/>
    </location>
</feature>
<reference evidence="3" key="1">
    <citation type="submission" date="2022-12" db="EMBL/GenBank/DDBJ databases">
        <title>Draft genome assemblies for two species of Escallonia (Escalloniales).</title>
        <authorList>
            <person name="Chanderbali A."/>
            <person name="Dervinis C."/>
            <person name="Anghel I."/>
            <person name="Soltis D."/>
            <person name="Soltis P."/>
            <person name="Zapata F."/>
        </authorList>
    </citation>
    <scope>NUCLEOTIDE SEQUENCE</scope>
    <source>
        <strain evidence="3">UCBG64.0493</strain>
        <tissue evidence="3">Leaf</tissue>
    </source>
</reference>
<feature type="region of interest" description="Disordered" evidence="1">
    <location>
        <begin position="444"/>
        <end position="523"/>
    </location>
</feature>
<dbReference type="GO" id="GO:0006369">
    <property type="term" value="P:termination of RNA polymerase II transcription"/>
    <property type="evidence" value="ECO:0007669"/>
    <property type="project" value="InterPro"/>
</dbReference>
<comment type="caution">
    <text evidence="3">The sequence shown here is derived from an EMBL/GenBank/DDBJ whole genome shotgun (WGS) entry which is preliminary data.</text>
</comment>
<dbReference type="Pfam" id="PF23228">
    <property type="entry name" value="zf_PCFS4"/>
    <property type="match status" value="1"/>
</dbReference>
<feature type="compositionally biased region" description="Polar residues" evidence="1">
    <location>
        <begin position="309"/>
        <end position="341"/>
    </location>
</feature>
<feature type="non-terminal residue" evidence="3">
    <location>
        <position position="1"/>
    </location>
</feature>
<dbReference type="PANTHER" id="PTHR15921:SF3">
    <property type="entry name" value="PRE-MRNA CLEAVAGE COMPLEX 2 PROTEIN PCF11"/>
    <property type="match status" value="1"/>
</dbReference>
<dbReference type="GO" id="GO:0005849">
    <property type="term" value="C:mRNA cleavage factor complex"/>
    <property type="evidence" value="ECO:0007669"/>
    <property type="project" value="TreeGrafter"/>
</dbReference>
<gene>
    <name evidence="3" type="ORF">RJ639_020157</name>
</gene>
<sequence length="793" mass="85500">MDLCMLQNIQRPQRGAISEPVREKNIGSSYEDYDYCPDLSRHSAETISSQRNGFDIKRGFPNYSAPGSANADAKLQPIPSLANRSSSGMNKSWKNSEEEEYMWDDMNSRTTSHGAASSLRKDPLVTDDSDSLNFENHIRRPQSIHDVGSKVDREPSIDSFSTDQIEQISFGHQTSSVWPQEPLLMDRMKHLGSSRVVSGHSEGYPVSFSGSSTSANIMARTSSQPQMGAFHNEPPSFGFSTSAMSGSTGRPLGQQRQSLGAASPSGRSPMHQHPPSPSQSAHHSIQTAHPLAERDRQQALSRDPRISQFPGQLNTRRSSQISQDSVQMPPQNIHLDNSQKLQPPFQPRRPVPFEHHLKPEVVQSEAAIQPLKSPLPQIPTVGNPSTKASSDHSNLLAAETIGQSSTTSSLLAGLAAVMESGILGKVTGSLPKSSFQVAGATSSQVGVQPPLPSGPPPTQLTFSGPMVASTSLVDPPSHEVTSVSPALSQGKVERPSLPPGPPPSSLSSSTQTSSVKSGSSNPVSSLLSSLVAKGLISSSKTEPRTSDSPQVSTQTQSQSPGSAPPTSLPVSAIPFSSVAALSSSKDEPSLSKLAAETSVAAPQTTKAKIKDLIGLEFKPDIIRELHPDVINDLLDDLPHQCSICGLRVGLPERFERHMEWHARRHPQANSSKKASREWYAHSDDWVAWEAGAQSTYEPMCVSKDTAKALENCEPVVPADESQCVCILCGELFEDFYSQEREEWMFKGAVYLTIPMDMRKSGNTSEGAALGPIVHANCMSESSIHDLRLAEIKV</sequence>
<dbReference type="GO" id="GO:0031124">
    <property type="term" value="P:mRNA 3'-end processing"/>
    <property type="evidence" value="ECO:0007669"/>
    <property type="project" value="InterPro"/>
</dbReference>
<evidence type="ECO:0000313" key="3">
    <source>
        <dbReference type="EMBL" id="KAK3003328.1"/>
    </source>
</evidence>
<dbReference type="AlphaFoldDB" id="A0AA89AI88"/>
<feature type="region of interest" description="Disordered" evidence="1">
    <location>
        <begin position="225"/>
        <end position="342"/>
    </location>
</feature>
<feature type="compositionally biased region" description="Pro residues" evidence="1">
    <location>
        <begin position="449"/>
        <end position="458"/>
    </location>
</feature>
<feature type="region of interest" description="Disordered" evidence="1">
    <location>
        <begin position="536"/>
        <end position="570"/>
    </location>
</feature>
<dbReference type="InterPro" id="IPR013087">
    <property type="entry name" value="Znf_C2H2_type"/>
</dbReference>
<dbReference type="EMBL" id="JAVXUP010002433">
    <property type="protein sequence ID" value="KAK3003328.1"/>
    <property type="molecule type" value="Genomic_DNA"/>
</dbReference>
<keyword evidence="4" id="KW-1185">Reference proteome</keyword>
<proteinExistence type="predicted"/>
<accession>A0AA89AI88</accession>
<dbReference type="GO" id="GO:0000993">
    <property type="term" value="F:RNA polymerase II complex binding"/>
    <property type="evidence" value="ECO:0007669"/>
    <property type="project" value="InterPro"/>
</dbReference>
<feature type="domain" description="C2H2-type" evidence="2">
    <location>
        <begin position="641"/>
        <end position="661"/>
    </location>
</feature>
<dbReference type="GO" id="GO:0005737">
    <property type="term" value="C:cytoplasm"/>
    <property type="evidence" value="ECO:0007669"/>
    <property type="project" value="TreeGrafter"/>
</dbReference>
<feature type="compositionally biased region" description="Low complexity" evidence="1">
    <location>
        <begin position="505"/>
        <end position="523"/>
    </location>
</feature>
<protein>
    <recommendedName>
        <fullName evidence="2">C2H2-type domain-containing protein</fullName>
    </recommendedName>
</protein>
<dbReference type="PROSITE" id="PS00028">
    <property type="entry name" value="ZINC_FINGER_C2H2_1"/>
    <property type="match status" value="1"/>
</dbReference>
<dbReference type="InterPro" id="IPR057242">
    <property type="entry name" value="PCFS4-like"/>
</dbReference>
<dbReference type="GO" id="GO:0003729">
    <property type="term" value="F:mRNA binding"/>
    <property type="evidence" value="ECO:0007669"/>
    <property type="project" value="InterPro"/>
</dbReference>
<organism evidence="3 4">
    <name type="scientific">Escallonia herrerae</name>
    <dbReference type="NCBI Taxonomy" id="1293975"/>
    <lineage>
        <taxon>Eukaryota</taxon>
        <taxon>Viridiplantae</taxon>
        <taxon>Streptophyta</taxon>
        <taxon>Embryophyta</taxon>
        <taxon>Tracheophyta</taxon>
        <taxon>Spermatophyta</taxon>
        <taxon>Magnoliopsida</taxon>
        <taxon>eudicotyledons</taxon>
        <taxon>Gunneridae</taxon>
        <taxon>Pentapetalae</taxon>
        <taxon>asterids</taxon>
        <taxon>campanulids</taxon>
        <taxon>Escalloniales</taxon>
        <taxon>Escalloniaceae</taxon>
        <taxon>Escallonia</taxon>
    </lineage>
</organism>